<proteinExistence type="predicted"/>
<feature type="transmembrane region" description="Helical" evidence="7">
    <location>
        <begin position="393"/>
        <end position="413"/>
    </location>
</feature>
<evidence type="ECO:0000256" key="2">
    <source>
        <dbReference type="ARBA" id="ARBA00022448"/>
    </source>
</evidence>
<reference evidence="9 10" key="1">
    <citation type="journal article" date="2018" name="Sci. Rep.">
        <title>Raphidocelis subcapitata (=Pseudokirchneriella subcapitata) provides an insight into genome evolution and environmental adaptations in the Sphaeropleales.</title>
        <authorList>
            <person name="Suzuki S."/>
            <person name="Yamaguchi H."/>
            <person name="Nakajima N."/>
            <person name="Kawachi M."/>
        </authorList>
    </citation>
    <scope>NUCLEOTIDE SEQUENCE [LARGE SCALE GENOMIC DNA]</scope>
    <source>
        <strain evidence="9 10">NIES-35</strain>
    </source>
</reference>
<evidence type="ECO:0000256" key="7">
    <source>
        <dbReference type="SAM" id="Phobius"/>
    </source>
</evidence>
<keyword evidence="6 7" id="KW-0472">Membrane</keyword>
<keyword evidence="5 7" id="KW-1133">Transmembrane helix</keyword>
<dbReference type="GO" id="GO:0006865">
    <property type="term" value="P:amino acid transport"/>
    <property type="evidence" value="ECO:0007669"/>
    <property type="project" value="UniProtKB-KW"/>
</dbReference>
<evidence type="ECO:0000256" key="5">
    <source>
        <dbReference type="ARBA" id="ARBA00022989"/>
    </source>
</evidence>
<dbReference type="FunCoup" id="A0A2V0PCT2">
    <property type="interactions" value="186"/>
</dbReference>
<feature type="transmembrane region" description="Helical" evidence="7">
    <location>
        <begin position="74"/>
        <end position="94"/>
    </location>
</feature>
<dbReference type="GO" id="GO:0016020">
    <property type="term" value="C:membrane"/>
    <property type="evidence" value="ECO:0007669"/>
    <property type="project" value="UniProtKB-SubCell"/>
</dbReference>
<dbReference type="Pfam" id="PF01490">
    <property type="entry name" value="Aa_trans"/>
    <property type="match status" value="1"/>
</dbReference>
<feature type="transmembrane region" description="Helical" evidence="7">
    <location>
        <begin position="452"/>
        <end position="476"/>
    </location>
</feature>
<evidence type="ECO:0000256" key="1">
    <source>
        <dbReference type="ARBA" id="ARBA00004370"/>
    </source>
</evidence>
<dbReference type="InterPro" id="IPR013057">
    <property type="entry name" value="AA_transpt_TM"/>
</dbReference>
<evidence type="ECO:0000256" key="3">
    <source>
        <dbReference type="ARBA" id="ARBA00022692"/>
    </source>
</evidence>
<keyword evidence="4" id="KW-0029">Amino-acid transport</keyword>
<evidence type="ECO:0000259" key="8">
    <source>
        <dbReference type="Pfam" id="PF01490"/>
    </source>
</evidence>
<feature type="transmembrane region" description="Helical" evidence="7">
    <location>
        <begin position="255"/>
        <end position="276"/>
    </location>
</feature>
<dbReference type="PANTHER" id="PTHR48017">
    <property type="entry name" value="OS05G0424000 PROTEIN-RELATED"/>
    <property type="match status" value="1"/>
</dbReference>
<dbReference type="InParanoid" id="A0A2V0PCT2"/>
<accession>A0A2V0PCT2</accession>
<dbReference type="EMBL" id="BDRX01000069">
    <property type="protein sequence ID" value="GBF95713.1"/>
    <property type="molecule type" value="Genomic_DNA"/>
</dbReference>
<dbReference type="AlphaFoldDB" id="A0A2V0PCT2"/>
<keyword evidence="2" id="KW-0813">Transport</keyword>
<feature type="transmembrane region" description="Helical" evidence="7">
    <location>
        <begin position="211"/>
        <end position="235"/>
    </location>
</feature>
<keyword evidence="10" id="KW-1185">Reference proteome</keyword>
<comment type="caution">
    <text evidence="9">The sequence shown here is derived from an EMBL/GenBank/DDBJ whole genome shotgun (WGS) entry which is preliminary data.</text>
</comment>
<sequence>MARKGTTPPSGAPPPDALVAVDPLSLDGSKIQAPLESEEPLRMRTATWQDAAYHSVTGMVGAGVLGLPSTFVPLGWAGGLVVLLFSFWVSWYTYKLLVYMHEMQEPSKATAAAAEAGAAASGPFRWLRFDRYQDLTTHVFGPRAGRWALLPFQAAVCIGIAITYTVVGGDDLHAIVADYKGASSPPTWVFYIVFGAAEVLLSLLPEFAHLGWVSALGAVMSVGYCAIATGLAAAYRPSQVTDYTPLAEAKTPVAAVIDVFGAISTILFAYGGHNVALEIQATLPSPPTVGRMMRGVNIAFVITGALYLAVSVSGYHALGSATGPNIILAMTNGPAWLRALARAMVVVHVLAAYQVYTHPVFDWIESGAGRIAARAGCGSLASAFSYGSWPSRLLLRTVYVVLVTLVAILVPFFTDLMGLIGAVAITPTTFLLPPLLWLFVRKPRRFGLEWCVNATLVFLMAVAGIVGSISAGWSLVVHMIERFGRHA</sequence>
<evidence type="ECO:0000256" key="4">
    <source>
        <dbReference type="ARBA" id="ARBA00022970"/>
    </source>
</evidence>
<feature type="transmembrane region" description="Helical" evidence="7">
    <location>
        <begin position="419"/>
        <end position="440"/>
    </location>
</feature>
<protein>
    <submittedName>
        <fullName evidence="9">Lysine histidine transporter 1-like</fullName>
    </submittedName>
</protein>
<feature type="transmembrane region" description="Helical" evidence="7">
    <location>
        <begin position="147"/>
        <end position="167"/>
    </location>
</feature>
<dbReference type="OrthoDB" id="40134at2759"/>
<evidence type="ECO:0000313" key="10">
    <source>
        <dbReference type="Proteomes" id="UP000247498"/>
    </source>
</evidence>
<dbReference type="STRING" id="307507.A0A2V0PCT2"/>
<name>A0A2V0PCT2_9CHLO</name>
<comment type="subcellular location">
    <subcellularLocation>
        <location evidence="1">Membrane</location>
    </subcellularLocation>
</comment>
<keyword evidence="3 7" id="KW-0812">Transmembrane</keyword>
<gene>
    <name evidence="9" type="ORF">Rsub_08695</name>
</gene>
<evidence type="ECO:0000256" key="6">
    <source>
        <dbReference type="ARBA" id="ARBA00023136"/>
    </source>
</evidence>
<evidence type="ECO:0000313" key="9">
    <source>
        <dbReference type="EMBL" id="GBF95713.1"/>
    </source>
</evidence>
<organism evidence="9 10">
    <name type="scientific">Raphidocelis subcapitata</name>
    <dbReference type="NCBI Taxonomy" id="307507"/>
    <lineage>
        <taxon>Eukaryota</taxon>
        <taxon>Viridiplantae</taxon>
        <taxon>Chlorophyta</taxon>
        <taxon>core chlorophytes</taxon>
        <taxon>Chlorophyceae</taxon>
        <taxon>CS clade</taxon>
        <taxon>Sphaeropleales</taxon>
        <taxon>Selenastraceae</taxon>
        <taxon>Raphidocelis</taxon>
    </lineage>
</organism>
<dbReference type="Proteomes" id="UP000247498">
    <property type="component" value="Unassembled WGS sequence"/>
</dbReference>
<feature type="transmembrane region" description="Helical" evidence="7">
    <location>
        <begin position="51"/>
        <end position="68"/>
    </location>
</feature>
<feature type="transmembrane region" description="Helical" evidence="7">
    <location>
        <begin position="296"/>
        <end position="315"/>
    </location>
</feature>
<feature type="domain" description="Amino acid transporter transmembrane" evidence="8">
    <location>
        <begin position="44"/>
        <end position="472"/>
    </location>
</feature>
<feature type="transmembrane region" description="Helical" evidence="7">
    <location>
        <begin position="187"/>
        <end position="204"/>
    </location>
</feature>